<comment type="caution">
    <text evidence="2">The sequence shown here is derived from an EMBL/GenBank/DDBJ whole genome shotgun (WGS) entry which is preliminary data.</text>
</comment>
<sequence length="85" mass="9234">MEIPDSNFKRGRIYRRLFDVSQMKLPAPCLGDSIGLGRRISTETAGISKSQSTSDSRWSKVTGGIAGGPDSRHGNGKLVDRTAQR</sequence>
<feature type="compositionally biased region" description="Basic and acidic residues" evidence="1">
    <location>
        <begin position="70"/>
        <end position="85"/>
    </location>
</feature>
<name>A0A4C1V220_EUMVA</name>
<evidence type="ECO:0000313" key="3">
    <source>
        <dbReference type="Proteomes" id="UP000299102"/>
    </source>
</evidence>
<organism evidence="2 3">
    <name type="scientific">Eumeta variegata</name>
    <name type="common">Bagworm moth</name>
    <name type="synonym">Eumeta japonica</name>
    <dbReference type="NCBI Taxonomy" id="151549"/>
    <lineage>
        <taxon>Eukaryota</taxon>
        <taxon>Metazoa</taxon>
        <taxon>Ecdysozoa</taxon>
        <taxon>Arthropoda</taxon>
        <taxon>Hexapoda</taxon>
        <taxon>Insecta</taxon>
        <taxon>Pterygota</taxon>
        <taxon>Neoptera</taxon>
        <taxon>Endopterygota</taxon>
        <taxon>Lepidoptera</taxon>
        <taxon>Glossata</taxon>
        <taxon>Ditrysia</taxon>
        <taxon>Tineoidea</taxon>
        <taxon>Psychidae</taxon>
        <taxon>Oiketicinae</taxon>
        <taxon>Eumeta</taxon>
    </lineage>
</organism>
<gene>
    <name evidence="2" type="ORF">EVAR_25591_1</name>
</gene>
<feature type="region of interest" description="Disordered" evidence="1">
    <location>
        <begin position="43"/>
        <end position="85"/>
    </location>
</feature>
<keyword evidence="3" id="KW-1185">Reference proteome</keyword>
<dbReference type="AlphaFoldDB" id="A0A4C1V220"/>
<accession>A0A4C1V220</accession>
<evidence type="ECO:0000313" key="2">
    <source>
        <dbReference type="EMBL" id="GBP32337.1"/>
    </source>
</evidence>
<protein>
    <submittedName>
        <fullName evidence="2">Uncharacterized protein</fullName>
    </submittedName>
</protein>
<feature type="compositionally biased region" description="Polar residues" evidence="1">
    <location>
        <begin position="43"/>
        <end position="56"/>
    </location>
</feature>
<reference evidence="2 3" key="1">
    <citation type="journal article" date="2019" name="Commun. Biol.">
        <title>The bagworm genome reveals a unique fibroin gene that provides high tensile strength.</title>
        <authorList>
            <person name="Kono N."/>
            <person name="Nakamura H."/>
            <person name="Ohtoshi R."/>
            <person name="Tomita M."/>
            <person name="Numata K."/>
            <person name="Arakawa K."/>
        </authorList>
    </citation>
    <scope>NUCLEOTIDE SEQUENCE [LARGE SCALE GENOMIC DNA]</scope>
</reference>
<proteinExistence type="predicted"/>
<dbReference type="Proteomes" id="UP000299102">
    <property type="component" value="Unassembled WGS sequence"/>
</dbReference>
<evidence type="ECO:0000256" key="1">
    <source>
        <dbReference type="SAM" id="MobiDB-lite"/>
    </source>
</evidence>
<dbReference type="EMBL" id="BGZK01000258">
    <property type="protein sequence ID" value="GBP32337.1"/>
    <property type="molecule type" value="Genomic_DNA"/>
</dbReference>